<dbReference type="KEGG" id="vgo:GJW-30_1_03701"/>
<dbReference type="SUPFAM" id="SSF51004">
    <property type="entry name" value="C-terminal (heme d1) domain of cytochrome cd1-nitrite reductase"/>
    <property type="match status" value="1"/>
</dbReference>
<dbReference type="RefSeq" id="WP_096357878.1">
    <property type="nucleotide sequence ID" value="NZ_AP014946.1"/>
</dbReference>
<name>A0A0S3PYY0_9BRAD</name>
<dbReference type="InterPro" id="IPR015943">
    <property type="entry name" value="WD40/YVTN_repeat-like_dom_sf"/>
</dbReference>
<gene>
    <name evidence="2" type="ORF">GJW-30_1_03701</name>
</gene>
<dbReference type="OrthoDB" id="916694at2"/>
<sequence>MRATLRLATLVGAVSLIAVSSASAQLVVSANDGKAIITNGVAGVPDKPTADNITVIDISKSPAKIIAEIKAPTSVVGPPSSVAVNRDQSLALVTAAQKLDPADAKKTIPDNKVSIIDLKANPPALVSTVEAGAGAAGVAFNPAGTLALVANRSEGTVTVFKVEGKTLTATGKINLGNDKSGPSAIAFTPDGKMALVTRDGDSKISVLTIDGTTVTDSKREMSAGMRPYPLDIASHGRVAVLSNIGIGSGDADTVSLIDLKANPPRIVETVSVGQTPEGLKISPDGRFVAVTAMEGSNKPTNSPFFRDYGSVVIFAIKGRKLDKVTESKVGHWCQGVAWSPDSKKVFVQCMVENEIQAFNFNGTRLRRSGEIKVTGGPAGIGTAK</sequence>
<evidence type="ECO:0000256" key="1">
    <source>
        <dbReference type="SAM" id="SignalP"/>
    </source>
</evidence>
<evidence type="ECO:0000313" key="2">
    <source>
        <dbReference type="EMBL" id="BAT61145.1"/>
    </source>
</evidence>
<dbReference type="InterPro" id="IPR051200">
    <property type="entry name" value="Host-pathogen_enzymatic-act"/>
</dbReference>
<evidence type="ECO:0000313" key="3">
    <source>
        <dbReference type="Proteomes" id="UP000236884"/>
    </source>
</evidence>
<keyword evidence="3" id="KW-1185">Reference proteome</keyword>
<accession>A0A0S3PYY0</accession>
<keyword evidence="1" id="KW-0732">Signal</keyword>
<proteinExistence type="predicted"/>
<feature type="signal peptide" evidence="1">
    <location>
        <begin position="1"/>
        <end position="24"/>
    </location>
</feature>
<protein>
    <submittedName>
        <fullName evidence="2">Lactonase, 7-bladed beta-propeller</fullName>
    </submittedName>
</protein>
<organism evidence="2 3">
    <name type="scientific">Variibacter gotjawalensis</name>
    <dbReference type="NCBI Taxonomy" id="1333996"/>
    <lineage>
        <taxon>Bacteria</taxon>
        <taxon>Pseudomonadati</taxon>
        <taxon>Pseudomonadota</taxon>
        <taxon>Alphaproteobacteria</taxon>
        <taxon>Hyphomicrobiales</taxon>
        <taxon>Nitrobacteraceae</taxon>
        <taxon>Variibacter</taxon>
    </lineage>
</organism>
<dbReference type="PANTHER" id="PTHR47197">
    <property type="entry name" value="PROTEIN NIRF"/>
    <property type="match status" value="1"/>
</dbReference>
<dbReference type="InterPro" id="IPR011048">
    <property type="entry name" value="Haem_d1_sf"/>
</dbReference>
<dbReference type="Proteomes" id="UP000236884">
    <property type="component" value="Chromosome"/>
</dbReference>
<reference evidence="2 3" key="1">
    <citation type="submission" date="2015-08" db="EMBL/GenBank/DDBJ databases">
        <title>Investigation of the bacterial diversity of lava forest soil.</title>
        <authorList>
            <person name="Lee J.S."/>
        </authorList>
    </citation>
    <scope>NUCLEOTIDE SEQUENCE [LARGE SCALE GENOMIC DNA]</scope>
    <source>
        <strain evidence="2 3">GJW-30</strain>
    </source>
</reference>
<dbReference type="InterPro" id="IPR019405">
    <property type="entry name" value="Lactonase_7-beta_prop"/>
</dbReference>
<dbReference type="Gene3D" id="2.130.10.10">
    <property type="entry name" value="YVTN repeat-like/Quinoprotein amine dehydrogenase"/>
    <property type="match status" value="2"/>
</dbReference>
<feature type="chain" id="PRO_5006615985" evidence="1">
    <location>
        <begin position="25"/>
        <end position="384"/>
    </location>
</feature>
<dbReference type="Pfam" id="PF10282">
    <property type="entry name" value="Lactonase"/>
    <property type="match status" value="1"/>
</dbReference>
<dbReference type="EMBL" id="AP014946">
    <property type="protein sequence ID" value="BAT61145.1"/>
    <property type="molecule type" value="Genomic_DNA"/>
</dbReference>
<dbReference type="PANTHER" id="PTHR47197:SF3">
    <property type="entry name" value="DIHYDRO-HEME D1 DEHYDROGENASE"/>
    <property type="match status" value="1"/>
</dbReference>
<dbReference type="AlphaFoldDB" id="A0A0S3PYY0"/>